<dbReference type="Proteomes" id="UP000615455">
    <property type="component" value="Unassembled WGS sequence"/>
</dbReference>
<protein>
    <submittedName>
        <fullName evidence="2">Uncharacterized protein</fullName>
    </submittedName>
</protein>
<sequence length="262" mass="30348">MSKWKKVAAIVALNVLLSTTVYADSVSNWDNPSSTVMQAERVENQLLMTKSTIKWDDQKLKMFQSDDIFQQFIPALAYKVEDSDELRSKLMFTNVPGAKFTRKLATYTEGEEIKLSVTDTSRLRSETPYVFYTTWLHTVEKDSRISFRSLQRYLQPNGTLNDLYKTDDELATITFDTAEKLDKKFRDFNLPESFESPFKQYAWQEEVDNAKVKSYVLIDSAEKLETYKQESAKRLKDAQKGGNRVRFAVTFKNKGIYPRIVG</sequence>
<evidence type="ECO:0000313" key="3">
    <source>
        <dbReference type="Proteomes" id="UP000615455"/>
    </source>
</evidence>
<reference evidence="3" key="1">
    <citation type="journal article" date="2019" name="Int. J. Syst. Evol. Microbiol.">
        <title>The Global Catalogue of Microorganisms (GCM) 10K type strain sequencing project: providing services to taxonomists for standard genome sequencing and annotation.</title>
        <authorList>
            <consortium name="The Broad Institute Genomics Platform"/>
            <consortium name="The Broad Institute Genome Sequencing Center for Infectious Disease"/>
            <person name="Wu L."/>
            <person name="Ma J."/>
        </authorList>
    </citation>
    <scope>NUCLEOTIDE SEQUENCE [LARGE SCALE GENOMIC DNA]</scope>
    <source>
        <strain evidence="3">CGMCC 1.15043</strain>
    </source>
</reference>
<dbReference type="EMBL" id="BMHE01000068">
    <property type="protein sequence ID" value="GGA13014.1"/>
    <property type="molecule type" value="Genomic_DNA"/>
</dbReference>
<keyword evidence="3" id="KW-1185">Reference proteome</keyword>
<accession>A0ABQ1FIS7</accession>
<feature type="signal peptide" evidence="1">
    <location>
        <begin position="1"/>
        <end position="23"/>
    </location>
</feature>
<gene>
    <name evidence="2" type="ORF">GCM10008018_67480</name>
</gene>
<keyword evidence="1" id="KW-0732">Signal</keyword>
<evidence type="ECO:0000313" key="2">
    <source>
        <dbReference type="EMBL" id="GGA13014.1"/>
    </source>
</evidence>
<feature type="chain" id="PRO_5045360285" evidence="1">
    <location>
        <begin position="24"/>
        <end position="262"/>
    </location>
</feature>
<organism evidence="2 3">
    <name type="scientific">Paenibacillus marchantiophytorum</name>
    <dbReference type="NCBI Taxonomy" id="1619310"/>
    <lineage>
        <taxon>Bacteria</taxon>
        <taxon>Bacillati</taxon>
        <taxon>Bacillota</taxon>
        <taxon>Bacilli</taxon>
        <taxon>Bacillales</taxon>
        <taxon>Paenibacillaceae</taxon>
        <taxon>Paenibacillus</taxon>
    </lineage>
</organism>
<dbReference type="RefSeq" id="WP_189020173.1">
    <property type="nucleotide sequence ID" value="NZ_BMHE01000068.1"/>
</dbReference>
<proteinExistence type="predicted"/>
<name>A0ABQ1FIS7_9BACL</name>
<comment type="caution">
    <text evidence="2">The sequence shown here is derived from an EMBL/GenBank/DDBJ whole genome shotgun (WGS) entry which is preliminary data.</text>
</comment>
<evidence type="ECO:0000256" key="1">
    <source>
        <dbReference type="SAM" id="SignalP"/>
    </source>
</evidence>